<keyword evidence="7" id="KW-0472">Membrane</keyword>
<dbReference type="Proteomes" id="UP001527925">
    <property type="component" value="Unassembled WGS sequence"/>
</dbReference>
<comment type="subcellular location">
    <subcellularLocation>
        <location evidence="1">Golgi apparatus membrane</location>
        <topology evidence="1">Peripheral membrane protein</topology>
    </subcellularLocation>
</comment>
<dbReference type="EMBL" id="JADGIZ020000034">
    <property type="protein sequence ID" value="KAL2914350.1"/>
    <property type="molecule type" value="Genomic_DNA"/>
</dbReference>
<evidence type="ECO:0000256" key="8">
    <source>
        <dbReference type="ARBA" id="ARBA00031344"/>
    </source>
</evidence>
<gene>
    <name evidence="11" type="ORF">HK105_206122</name>
</gene>
<evidence type="ECO:0000259" key="10">
    <source>
        <dbReference type="Pfam" id="PF12022"/>
    </source>
</evidence>
<evidence type="ECO:0000313" key="11">
    <source>
        <dbReference type="EMBL" id="KAL2914350.1"/>
    </source>
</evidence>
<dbReference type="InterPro" id="IPR009316">
    <property type="entry name" value="COG2"/>
</dbReference>
<dbReference type="InterPro" id="IPR024602">
    <property type="entry name" value="COG_su2_N"/>
</dbReference>
<evidence type="ECO:0000256" key="1">
    <source>
        <dbReference type="ARBA" id="ARBA00004395"/>
    </source>
</evidence>
<feature type="domain" description="Conserved oligomeric Golgi complex subunit 2 N-terminal" evidence="9">
    <location>
        <begin position="54"/>
        <end position="125"/>
    </location>
</feature>
<dbReference type="Pfam" id="PF12022">
    <property type="entry name" value="COG2_C"/>
    <property type="match status" value="1"/>
</dbReference>
<dbReference type="PANTHER" id="PTHR12961:SF0">
    <property type="entry name" value="CONSERVED OLIGOMERIC GOLGI COMPLEX SUBUNIT 2"/>
    <property type="match status" value="1"/>
</dbReference>
<evidence type="ECO:0000256" key="7">
    <source>
        <dbReference type="ARBA" id="ARBA00023136"/>
    </source>
</evidence>
<comment type="caution">
    <text evidence="11">The sequence shown here is derived from an EMBL/GenBank/DDBJ whole genome shotgun (WGS) entry which is preliminary data.</text>
</comment>
<reference evidence="11 12" key="1">
    <citation type="submission" date="2023-09" db="EMBL/GenBank/DDBJ databases">
        <title>Pangenome analysis of Batrachochytrium dendrobatidis and related Chytrids.</title>
        <authorList>
            <person name="Yacoub M.N."/>
            <person name="Stajich J.E."/>
            <person name="James T.Y."/>
        </authorList>
    </citation>
    <scope>NUCLEOTIDE SEQUENCE [LARGE SCALE GENOMIC DNA]</scope>
    <source>
        <strain evidence="11 12">JEL0888</strain>
    </source>
</reference>
<evidence type="ECO:0000259" key="9">
    <source>
        <dbReference type="Pfam" id="PF06148"/>
    </source>
</evidence>
<organism evidence="11 12">
    <name type="scientific">Polyrhizophydium stewartii</name>
    <dbReference type="NCBI Taxonomy" id="2732419"/>
    <lineage>
        <taxon>Eukaryota</taxon>
        <taxon>Fungi</taxon>
        <taxon>Fungi incertae sedis</taxon>
        <taxon>Chytridiomycota</taxon>
        <taxon>Chytridiomycota incertae sedis</taxon>
        <taxon>Chytridiomycetes</taxon>
        <taxon>Rhizophydiales</taxon>
        <taxon>Rhizophydiales incertae sedis</taxon>
        <taxon>Polyrhizophydium</taxon>
    </lineage>
</organism>
<comment type="similarity">
    <text evidence="2">Belongs to the COG2 family.</text>
</comment>
<accession>A0ABR4N4B3</accession>
<evidence type="ECO:0000256" key="4">
    <source>
        <dbReference type="ARBA" id="ARBA00022448"/>
    </source>
</evidence>
<keyword evidence="5" id="KW-0653">Protein transport</keyword>
<sequence>MAAGRSGRSGLASPLATPLAETGVGTGTGAHADAGKSADSAVVGSGAGADGLVLSFDRADFLAATFSTTGFVAARKHLPVDQFKHDLHAALRVLKNELVELINNDYAQFISLSTNLVGVDHMIADLKKPLSNIRSSVEGVRDTLNGIIERLEFGLERRALIRTKKTALEVFISIHESLEKVQAVLDSSSTVGSVGELAMDEKLIERVAIEYNQLQYLVSRGESLAFVSNIAWRIEGIKNTLVSTLSGFVRQACSTISADPSNNDAASSLLQSLRVFVLIDRVPDAFSVFEDCILSPFVDKYDLLADTIWPSIVKAIITRMPLLFNAGTPDIFHHNYRTSMLFVSQFERLCPSAAALQNLRSKPSYTDFMRKWQLSIYFQIRHNEIAAKFETALLVGKEPAPPEPGSNAFHIAPSDTKIDDLLSNGALCFHADILKICGLVGDLFESRIKPSLPVATQKSPVLQDALDAAIADMRGVLPEITSQVVAHFGHRCGELVRSSVKNIPGLYRRTNREAPTTCSYFVPLVFKPLTGFLSANIKQIDAGTAREWQHGVAAVVSRQYLEQVKDMLASVKTIEEGLKRYKKTRKAAPSAEGLSDDDRIRLQIQLDVEQYARELLTQQQCNCLMRATQLRQLGVNPETDAAFVEMRAAAIEALGK</sequence>
<dbReference type="Pfam" id="PF06148">
    <property type="entry name" value="COG2_N"/>
    <property type="match status" value="1"/>
</dbReference>
<evidence type="ECO:0000313" key="12">
    <source>
        <dbReference type="Proteomes" id="UP001527925"/>
    </source>
</evidence>
<feature type="domain" description="COG complex component COG2 C-terminal" evidence="10">
    <location>
        <begin position="416"/>
        <end position="608"/>
    </location>
</feature>
<evidence type="ECO:0000256" key="3">
    <source>
        <dbReference type="ARBA" id="ARBA00020977"/>
    </source>
</evidence>
<keyword evidence="12" id="KW-1185">Reference proteome</keyword>
<evidence type="ECO:0000256" key="6">
    <source>
        <dbReference type="ARBA" id="ARBA00023034"/>
    </source>
</evidence>
<evidence type="ECO:0000256" key="5">
    <source>
        <dbReference type="ARBA" id="ARBA00022927"/>
    </source>
</evidence>
<dbReference type="PANTHER" id="PTHR12961">
    <property type="entry name" value="CONSERVED OLIGOMERIC GOLGI COMPLEX COMPONENT 2"/>
    <property type="match status" value="1"/>
</dbReference>
<dbReference type="InterPro" id="IPR024603">
    <property type="entry name" value="COG_complex_COG2_C"/>
</dbReference>
<proteinExistence type="inferred from homology"/>
<protein>
    <recommendedName>
        <fullName evidence="3">Conserved oligomeric Golgi complex subunit 2</fullName>
    </recommendedName>
    <alternativeName>
        <fullName evidence="8">Component of oligomeric Golgi complex 2</fullName>
    </alternativeName>
</protein>
<keyword evidence="4" id="KW-0813">Transport</keyword>
<name>A0ABR4N4B3_9FUNG</name>
<evidence type="ECO:0000256" key="2">
    <source>
        <dbReference type="ARBA" id="ARBA00007603"/>
    </source>
</evidence>
<keyword evidence="6" id="KW-0333">Golgi apparatus</keyword>